<keyword evidence="3" id="KW-1185">Reference proteome</keyword>
<dbReference type="EnsemblPlants" id="Pp3c4_18340V3.2">
    <property type="protein sequence ID" value="PAC:32919158.CDS.1"/>
    <property type="gene ID" value="Pp3c4_18340"/>
</dbReference>
<accession>A0A2K1KP08</accession>
<name>A0A2K1KP08_PHYPA</name>
<evidence type="ECO:0000313" key="3">
    <source>
        <dbReference type="Proteomes" id="UP000006727"/>
    </source>
</evidence>
<dbReference type="EMBL" id="ABEU02000004">
    <property type="protein sequence ID" value="PNR55519.1"/>
    <property type="molecule type" value="Genomic_DNA"/>
</dbReference>
<dbReference type="AlphaFoldDB" id="A0A2K1KP08"/>
<protein>
    <submittedName>
        <fullName evidence="1 2">Uncharacterized protein</fullName>
    </submittedName>
</protein>
<dbReference type="EnsemblPlants" id="Pp3c4_18340V3.1">
    <property type="protein sequence ID" value="PAC:32919157.CDS.1"/>
    <property type="gene ID" value="Pp3c4_18340"/>
</dbReference>
<proteinExistence type="predicted"/>
<reference evidence="1 3" key="2">
    <citation type="journal article" date="2018" name="Plant J.">
        <title>The Physcomitrella patens chromosome-scale assembly reveals moss genome structure and evolution.</title>
        <authorList>
            <person name="Lang D."/>
            <person name="Ullrich K.K."/>
            <person name="Murat F."/>
            <person name="Fuchs J."/>
            <person name="Jenkins J."/>
            <person name="Haas F.B."/>
            <person name="Piednoel M."/>
            <person name="Gundlach H."/>
            <person name="Van Bel M."/>
            <person name="Meyberg R."/>
            <person name="Vives C."/>
            <person name="Morata J."/>
            <person name="Symeonidi A."/>
            <person name="Hiss M."/>
            <person name="Muchero W."/>
            <person name="Kamisugi Y."/>
            <person name="Saleh O."/>
            <person name="Blanc G."/>
            <person name="Decker E.L."/>
            <person name="van Gessel N."/>
            <person name="Grimwood J."/>
            <person name="Hayes R.D."/>
            <person name="Graham S.W."/>
            <person name="Gunter L.E."/>
            <person name="McDaniel S.F."/>
            <person name="Hoernstein S.N.W."/>
            <person name="Larsson A."/>
            <person name="Li F.W."/>
            <person name="Perroud P.F."/>
            <person name="Phillips J."/>
            <person name="Ranjan P."/>
            <person name="Rokshar D.S."/>
            <person name="Rothfels C.J."/>
            <person name="Schneider L."/>
            <person name="Shu S."/>
            <person name="Stevenson D.W."/>
            <person name="Thummler F."/>
            <person name="Tillich M."/>
            <person name="Villarreal Aguilar J.C."/>
            <person name="Widiez T."/>
            <person name="Wong G.K."/>
            <person name="Wymore A."/>
            <person name="Zhang Y."/>
            <person name="Zimmer A.D."/>
            <person name="Quatrano R.S."/>
            <person name="Mayer K.F.X."/>
            <person name="Goodstein D."/>
            <person name="Casacuberta J.M."/>
            <person name="Vandepoele K."/>
            <person name="Reski R."/>
            <person name="Cuming A.C."/>
            <person name="Tuskan G.A."/>
            <person name="Maumus F."/>
            <person name="Salse J."/>
            <person name="Schmutz J."/>
            <person name="Rensing S.A."/>
        </authorList>
    </citation>
    <scope>NUCLEOTIDE SEQUENCE [LARGE SCALE GENOMIC DNA]</scope>
    <source>
        <strain evidence="2 3">cv. Gransden 2004</strain>
    </source>
</reference>
<evidence type="ECO:0000313" key="1">
    <source>
        <dbReference type="EMBL" id="PNR55519.1"/>
    </source>
</evidence>
<dbReference type="Proteomes" id="UP000006727">
    <property type="component" value="Chromosome 4"/>
</dbReference>
<dbReference type="PaxDb" id="3218-PP1S13_87V6.1"/>
<organism evidence="1">
    <name type="scientific">Physcomitrium patens</name>
    <name type="common">Spreading-leaved earth moss</name>
    <name type="synonym">Physcomitrella patens</name>
    <dbReference type="NCBI Taxonomy" id="3218"/>
    <lineage>
        <taxon>Eukaryota</taxon>
        <taxon>Viridiplantae</taxon>
        <taxon>Streptophyta</taxon>
        <taxon>Embryophyta</taxon>
        <taxon>Bryophyta</taxon>
        <taxon>Bryophytina</taxon>
        <taxon>Bryopsida</taxon>
        <taxon>Funariidae</taxon>
        <taxon>Funariales</taxon>
        <taxon>Funariaceae</taxon>
        <taxon>Physcomitrium</taxon>
    </lineage>
</organism>
<reference evidence="2" key="3">
    <citation type="submission" date="2020-12" db="UniProtKB">
        <authorList>
            <consortium name="EnsemblPlants"/>
        </authorList>
    </citation>
    <scope>IDENTIFICATION</scope>
</reference>
<dbReference type="Gramene" id="Pp3c4_18340V3.1">
    <property type="protein sequence ID" value="PAC:32919157.CDS.1"/>
    <property type="gene ID" value="Pp3c4_18340"/>
</dbReference>
<evidence type="ECO:0000313" key="2">
    <source>
        <dbReference type="EnsemblPlants" id="PAC:32919157.CDS.1"/>
    </source>
</evidence>
<sequence>MEDFQLDIQLISSHLAVAAQMFLLRNRQGLKTRIWGGGGHRGGGSSCCQSLLIIPSS</sequence>
<reference evidence="1 3" key="1">
    <citation type="journal article" date="2008" name="Science">
        <title>The Physcomitrella genome reveals evolutionary insights into the conquest of land by plants.</title>
        <authorList>
            <person name="Rensing S."/>
            <person name="Lang D."/>
            <person name="Zimmer A."/>
            <person name="Terry A."/>
            <person name="Salamov A."/>
            <person name="Shapiro H."/>
            <person name="Nishiyama T."/>
            <person name="Perroud P.-F."/>
            <person name="Lindquist E."/>
            <person name="Kamisugi Y."/>
            <person name="Tanahashi T."/>
            <person name="Sakakibara K."/>
            <person name="Fujita T."/>
            <person name="Oishi K."/>
            <person name="Shin-I T."/>
            <person name="Kuroki Y."/>
            <person name="Toyoda A."/>
            <person name="Suzuki Y."/>
            <person name="Hashimoto A."/>
            <person name="Yamaguchi K."/>
            <person name="Sugano A."/>
            <person name="Kohara Y."/>
            <person name="Fujiyama A."/>
            <person name="Anterola A."/>
            <person name="Aoki S."/>
            <person name="Ashton N."/>
            <person name="Barbazuk W.B."/>
            <person name="Barker E."/>
            <person name="Bennetzen J."/>
            <person name="Bezanilla M."/>
            <person name="Blankenship R."/>
            <person name="Cho S.H."/>
            <person name="Dutcher S."/>
            <person name="Estelle M."/>
            <person name="Fawcett J.A."/>
            <person name="Gundlach H."/>
            <person name="Hanada K."/>
            <person name="Heyl A."/>
            <person name="Hicks K.A."/>
            <person name="Hugh J."/>
            <person name="Lohr M."/>
            <person name="Mayer K."/>
            <person name="Melkozernov A."/>
            <person name="Murata T."/>
            <person name="Nelson D."/>
            <person name="Pils B."/>
            <person name="Prigge M."/>
            <person name="Reiss B."/>
            <person name="Renner T."/>
            <person name="Rombauts S."/>
            <person name="Rushton P."/>
            <person name="Sanderfoot A."/>
            <person name="Schween G."/>
            <person name="Shiu S.-H."/>
            <person name="Stueber K."/>
            <person name="Theodoulou F.L."/>
            <person name="Tu H."/>
            <person name="Van de Peer Y."/>
            <person name="Verrier P.J."/>
            <person name="Waters E."/>
            <person name="Wood A."/>
            <person name="Yang L."/>
            <person name="Cove D."/>
            <person name="Cuming A."/>
            <person name="Hasebe M."/>
            <person name="Lucas S."/>
            <person name="Mishler D.B."/>
            <person name="Reski R."/>
            <person name="Grigoriev I."/>
            <person name="Quatrano R.S."/>
            <person name="Boore J.L."/>
        </authorList>
    </citation>
    <scope>NUCLEOTIDE SEQUENCE [LARGE SCALE GENOMIC DNA]</scope>
    <source>
        <strain evidence="2 3">cv. Gransden 2004</strain>
    </source>
</reference>
<dbReference type="Gramene" id="Pp3c4_18340V3.2">
    <property type="protein sequence ID" value="PAC:32919158.CDS.1"/>
    <property type="gene ID" value="Pp3c4_18340"/>
</dbReference>
<gene>
    <name evidence="1" type="ORF">PHYPA_006416</name>
</gene>
<dbReference type="InParanoid" id="A0A2K1KP08"/>